<evidence type="ECO:0000313" key="1">
    <source>
        <dbReference type="EMBL" id="MCI53525.1"/>
    </source>
</evidence>
<keyword evidence="2" id="KW-1185">Reference proteome</keyword>
<dbReference type="EMBL" id="LXQA010464570">
    <property type="protein sequence ID" value="MCI53525.1"/>
    <property type="molecule type" value="Genomic_DNA"/>
</dbReference>
<accession>A0A392SZM6</accession>
<proteinExistence type="predicted"/>
<reference evidence="1 2" key="1">
    <citation type="journal article" date="2018" name="Front. Plant Sci.">
        <title>Red Clover (Trifolium pratense) and Zigzag Clover (T. medium) - A Picture of Genomic Similarities and Differences.</title>
        <authorList>
            <person name="Dluhosova J."/>
            <person name="Istvanek J."/>
            <person name="Nedelnik J."/>
            <person name="Repkova J."/>
        </authorList>
    </citation>
    <scope>NUCLEOTIDE SEQUENCE [LARGE SCALE GENOMIC DNA]</scope>
    <source>
        <strain evidence="2">cv. 10/8</strain>
        <tissue evidence="1">Leaf</tissue>
    </source>
</reference>
<name>A0A392SZM6_9FABA</name>
<feature type="non-terminal residue" evidence="1">
    <location>
        <position position="1"/>
    </location>
</feature>
<comment type="caution">
    <text evidence="1">The sequence shown here is derived from an EMBL/GenBank/DDBJ whole genome shotgun (WGS) entry which is preliminary data.</text>
</comment>
<protein>
    <submittedName>
        <fullName evidence="1">Uncharacterized protein</fullName>
    </submittedName>
</protein>
<dbReference type="Proteomes" id="UP000265520">
    <property type="component" value="Unassembled WGS sequence"/>
</dbReference>
<evidence type="ECO:0000313" key="2">
    <source>
        <dbReference type="Proteomes" id="UP000265520"/>
    </source>
</evidence>
<organism evidence="1 2">
    <name type="scientific">Trifolium medium</name>
    <dbReference type="NCBI Taxonomy" id="97028"/>
    <lineage>
        <taxon>Eukaryota</taxon>
        <taxon>Viridiplantae</taxon>
        <taxon>Streptophyta</taxon>
        <taxon>Embryophyta</taxon>
        <taxon>Tracheophyta</taxon>
        <taxon>Spermatophyta</taxon>
        <taxon>Magnoliopsida</taxon>
        <taxon>eudicotyledons</taxon>
        <taxon>Gunneridae</taxon>
        <taxon>Pentapetalae</taxon>
        <taxon>rosids</taxon>
        <taxon>fabids</taxon>
        <taxon>Fabales</taxon>
        <taxon>Fabaceae</taxon>
        <taxon>Papilionoideae</taxon>
        <taxon>50 kb inversion clade</taxon>
        <taxon>NPAAA clade</taxon>
        <taxon>Hologalegina</taxon>
        <taxon>IRL clade</taxon>
        <taxon>Trifolieae</taxon>
        <taxon>Trifolium</taxon>
    </lineage>
</organism>
<dbReference type="AlphaFoldDB" id="A0A392SZM6"/>
<sequence length="38" mass="4208">SNPDRWRWVPGASGPVQSYGFRMEVTSRKATHEDGASS</sequence>